<comment type="caution">
    <text evidence="2">The sequence shown here is derived from an EMBL/GenBank/DDBJ whole genome shotgun (WGS) entry which is preliminary data.</text>
</comment>
<organism evidence="2 3">
    <name type="scientific">Shouchella miscanthi</name>
    <dbReference type="NCBI Taxonomy" id="2598861"/>
    <lineage>
        <taxon>Bacteria</taxon>
        <taxon>Bacillati</taxon>
        <taxon>Bacillota</taxon>
        <taxon>Bacilli</taxon>
        <taxon>Bacillales</taxon>
        <taxon>Bacillaceae</taxon>
        <taxon>Shouchella</taxon>
    </lineage>
</organism>
<gene>
    <name evidence="2" type="ORF">P5F74_00475</name>
</gene>
<sequence>MKKKTSLLIALAVALSIGSFSLDASHSADKADGRSITALDKADGR</sequence>
<dbReference type="EMBL" id="JAROAS010000001">
    <property type="protein sequence ID" value="MED4126613.1"/>
    <property type="molecule type" value="Genomic_DNA"/>
</dbReference>
<dbReference type="RefSeq" id="WP_158331973.1">
    <property type="nucleotide sequence ID" value="NZ_CP042163.1"/>
</dbReference>
<feature type="signal peptide" evidence="1">
    <location>
        <begin position="1"/>
        <end position="24"/>
    </location>
</feature>
<name>A0ABU6NEI3_9BACI</name>
<proteinExistence type="predicted"/>
<evidence type="ECO:0000313" key="2">
    <source>
        <dbReference type="EMBL" id="MED4126613.1"/>
    </source>
</evidence>
<keyword evidence="3" id="KW-1185">Reference proteome</keyword>
<keyword evidence="1" id="KW-0732">Signal</keyword>
<accession>A0ABU6NEI3</accession>
<protein>
    <submittedName>
        <fullName evidence="2">Uncharacterized protein</fullName>
    </submittedName>
</protein>
<reference evidence="2 3" key="1">
    <citation type="submission" date="2023-03" db="EMBL/GenBank/DDBJ databases">
        <title>Bacillus Genome Sequencing.</title>
        <authorList>
            <person name="Dunlap C."/>
        </authorList>
    </citation>
    <scope>NUCLEOTIDE SEQUENCE [LARGE SCALE GENOMIC DNA]</scope>
    <source>
        <strain evidence="2 3">B-4107</strain>
    </source>
</reference>
<feature type="chain" id="PRO_5047180890" evidence="1">
    <location>
        <begin position="25"/>
        <end position="45"/>
    </location>
</feature>
<evidence type="ECO:0000313" key="3">
    <source>
        <dbReference type="Proteomes" id="UP001341820"/>
    </source>
</evidence>
<dbReference type="Proteomes" id="UP001341820">
    <property type="component" value="Unassembled WGS sequence"/>
</dbReference>
<evidence type="ECO:0000256" key="1">
    <source>
        <dbReference type="SAM" id="SignalP"/>
    </source>
</evidence>